<dbReference type="SUPFAM" id="SSF57667">
    <property type="entry name" value="beta-beta-alpha zinc fingers"/>
    <property type="match status" value="1"/>
</dbReference>
<dbReference type="PANTHER" id="PTHR47660:SF2">
    <property type="entry name" value="TRANSCRIPTION FACTOR WITH C2H2 AND ZN(2)-CYS(6) DNA BINDING DOMAIN (EUROFUNG)"/>
    <property type="match status" value="1"/>
</dbReference>
<evidence type="ECO:0000256" key="2">
    <source>
        <dbReference type="ARBA" id="ARBA00022833"/>
    </source>
</evidence>
<dbReference type="Pfam" id="PF00096">
    <property type="entry name" value="zf-C2H2"/>
    <property type="match status" value="1"/>
</dbReference>
<proteinExistence type="predicted"/>
<dbReference type="SUPFAM" id="SSF57701">
    <property type="entry name" value="Zn2/Cys6 DNA-binding domain"/>
    <property type="match status" value="1"/>
</dbReference>
<protein>
    <submittedName>
        <fullName evidence="10">Fungal-specific transcription factor domain-containing protein</fullName>
    </submittedName>
</protein>
<feature type="region of interest" description="Disordered" evidence="7">
    <location>
        <begin position="153"/>
        <end position="176"/>
    </location>
</feature>
<dbReference type="PROSITE" id="PS50157">
    <property type="entry name" value="ZINC_FINGER_C2H2_2"/>
    <property type="match status" value="2"/>
</dbReference>
<evidence type="ECO:0000256" key="1">
    <source>
        <dbReference type="ARBA" id="ARBA00022723"/>
    </source>
</evidence>
<dbReference type="PANTHER" id="PTHR47660">
    <property type="entry name" value="TRANSCRIPTION FACTOR WITH C2H2 AND ZN(2)-CYS(6) DNA BINDING DOMAIN (EUROFUNG)-RELATED-RELATED"/>
    <property type="match status" value="1"/>
</dbReference>
<gene>
    <name evidence="10" type="ORF">B0T11DRAFT_119684</name>
</gene>
<keyword evidence="4" id="KW-0804">Transcription</keyword>
<evidence type="ECO:0000256" key="4">
    <source>
        <dbReference type="ARBA" id="ARBA00023163"/>
    </source>
</evidence>
<evidence type="ECO:0000256" key="3">
    <source>
        <dbReference type="ARBA" id="ARBA00023015"/>
    </source>
</evidence>
<evidence type="ECO:0000259" key="9">
    <source>
        <dbReference type="PROSITE" id="PS50157"/>
    </source>
</evidence>
<evidence type="ECO:0000256" key="5">
    <source>
        <dbReference type="ARBA" id="ARBA00023242"/>
    </source>
</evidence>
<feature type="domain" description="Zn(2)-C6 fungal-type" evidence="8">
    <location>
        <begin position="95"/>
        <end position="124"/>
    </location>
</feature>
<dbReference type="AlphaFoldDB" id="A0A8K0T877"/>
<evidence type="ECO:0000259" key="8">
    <source>
        <dbReference type="PROSITE" id="PS50048"/>
    </source>
</evidence>
<evidence type="ECO:0000256" key="7">
    <source>
        <dbReference type="SAM" id="MobiDB-lite"/>
    </source>
</evidence>
<dbReference type="PROSITE" id="PS00028">
    <property type="entry name" value="ZINC_FINGER_C2H2_1"/>
    <property type="match status" value="2"/>
</dbReference>
<evidence type="ECO:0000256" key="6">
    <source>
        <dbReference type="PROSITE-ProRule" id="PRU00042"/>
    </source>
</evidence>
<accession>A0A8K0T877</accession>
<keyword evidence="5" id="KW-0539">Nucleus</keyword>
<dbReference type="EMBL" id="JAGPXD010000005">
    <property type="protein sequence ID" value="KAH7353655.1"/>
    <property type="molecule type" value="Genomic_DNA"/>
</dbReference>
<sequence length="878" mass="97057">MSESNDFPGISNASPQQAGPTRSRAKSHVCPECRRIFSRLSHLDRHRLTHLPAANRNLVPCPRCSRTFARRDVMLRHLRATHRVVHSATRSHQRSCSRCVAKKIKCDRSSPCGACQASSASCDFPNPPAFESLDDEDCEQSDGGGHRADDVTWAEEEREEQVSNETLPQALRTPESASAETIFPGLPMETPSLGYQDPSASIFSTGEGAMSMYADDSLSPSYLALMQPELRSHGFDWLGFDMPELYVDPPQQWPPRNNGILVNPPAERHYPSTVPEQDGQLPRHQALGTLYPEPTATSRSSPALRPLEPQQGAHAWPFDQTHDAAPRQYKLPPLKDVLQSNNLATHLPGGTRLDDFVQLLSEQRLPPLGSIQRAGVRKAFGEVQRLLDLYFDRFHDIQAIVHKPTWNMAACPSVLLAAMTCIGALLSGERRDTELSSSLSDLCMSMINWLGASDGNNYNDVSYLNALCIHQIYSLGSGNRQLYQNADRSRGILIGSLRGIGLLSSQWSTGDEESPEVDPRLHDDPASLAREWQAWIKAEEGRRAAWAAFEYDCSLCTLTSRRGAVDLGELPRKLPCVEALWNAASPQAWFALRLRLSPASFSPNLFVVLKTSLAGKEMGPTLGSWAKRLCAQVLGRLLWDIKELEVVAMPNRLGLHSMLNPYKESKRSILGALDGLLTLTALPSSTADLITYNITGLLCHYSHLYAADDVMDVILYIVRNLVSQDANQRRGLEVARKRLRTIFARDPQGTRTLVWHSAQMVAIANEYLVSAPCEIMRVFMGYVYIMAYSAYGPHHVDGLPSRPTVRLDTFMSATQKADVDEWVLSGGPAAIGSVEDICTAGRLALISGDAQLILQKLQCWGLADKFTRILSKLGAEGM</sequence>
<dbReference type="Pfam" id="PF00172">
    <property type="entry name" value="Zn_clus"/>
    <property type="match status" value="1"/>
</dbReference>
<keyword evidence="11" id="KW-1185">Reference proteome</keyword>
<dbReference type="SMART" id="SM00066">
    <property type="entry name" value="GAL4"/>
    <property type="match status" value="1"/>
</dbReference>
<dbReference type="CDD" id="cd12148">
    <property type="entry name" value="fungal_TF_MHR"/>
    <property type="match status" value="1"/>
</dbReference>
<reference evidence="10" key="1">
    <citation type="journal article" date="2021" name="Nat. Commun.">
        <title>Genetic determinants of endophytism in the Arabidopsis root mycobiome.</title>
        <authorList>
            <person name="Mesny F."/>
            <person name="Miyauchi S."/>
            <person name="Thiergart T."/>
            <person name="Pickel B."/>
            <person name="Atanasova L."/>
            <person name="Karlsson M."/>
            <person name="Huettel B."/>
            <person name="Barry K.W."/>
            <person name="Haridas S."/>
            <person name="Chen C."/>
            <person name="Bauer D."/>
            <person name="Andreopoulos W."/>
            <person name="Pangilinan J."/>
            <person name="LaButti K."/>
            <person name="Riley R."/>
            <person name="Lipzen A."/>
            <person name="Clum A."/>
            <person name="Drula E."/>
            <person name="Henrissat B."/>
            <person name="Kohler A."/>
            <person name="Grigoriev I.V."/>
            <person name="Martin F.M."/>
            <person name="Hacquard S."/>
        </authorList>
    </citation>
    <scope>NUCLEOTIDE SEQUENCE</scope>
    <source>
        <strain evidence="10">MPI-CAGE-AT-0016</strain>
    </source>
</reference>
<dbReference type="InterPro" id="IPR001138">
    <property type="entry name" value="Zn2Cys6_DnaBD"/>
</dbReference>
<dbReference type="Pfam" id="PF04082">
    <property type="entry name" value="Fungal_trans"/>
    <property type="match status" value="1"/>
</dbReference>
<dbReference type="PROSITE" id="PS50048">
    <property type="entry name" value="ZN2_CY6_FUNGAL_2"/>
    <property type="match status" value="1"/>
</dbReference>
<keyword evidence="1" id="KW-0479">Metal-binding</keyword>
<dbReference type="GO" id="GO:0003677">
    <property type="term" value="F:DNA binding"/>
    <property type="evidence" value="ECO:0007669"/>
    <property type="project" value="InterPro"/>
</dbReference>
<dbReference type="GO" id="GO:0000981">
    <property type="term" value="F:DNA-binding transcription factor activity, RNA polymerase II-specific"/>
    <property type="evidence" value="ECO:0007669"/>
    <property type="project" value="InterPro"/>
</dbReference>
<keyword evidence="6" id="KW-0863">Zinc-finger</keyword>
<name>A0A8K0T877_9PEZI</name>
<feature type="domain" description="C2H2-type" evidence="9">
    <location>
        <begin position="59"/>
        <end position="91"/>
    </location>
</feature>
<organism evidence="10 11">
    <name type="scientific">Plectosphaerella cucumerina</name>
    <dbReference type="NCBI Taxonomy" id="40658"/>
    <lineage>
        <taxon>Eukaryota</taxon>
        <taxon>Fungi</taxon>
        <taxon>Dikarya</taxon>
        <taxon>Ascomycota</taxon>
        <taxon>Pezizomycotina</taxon>
        <taxon>Sordariomycetes</taxon>
        <taxon>Hypocreomycetidae</taxon>
        <taxon>Glomerellales</taxon>
        <taxon>Plectosphaerellaceae</taxon>
        <taxon>Plectosphaerella</taxon>
    </lineage>
</organism>
<dbReference type="CDD" id="cd00067">
    <property type="entry name" value="GAL4"/>
    <property type="match status" value="1"/>
</dbReference>
<dbReference type="Gene3D" id="3.30.160.60">
    <property type="entry name" value="Classic Zinc Finger"/>
    <property type="match status" value="1"/>
</dbReference>
<evidence type="ECO:0000313" key="10">
    <source>
        <dbReference type="EMBL" id="KAH7353655.1"/>
    </source>
</evidence>
<evidence type="ECO:0000313" key="11">
    <source>
        <dbReference type="Proteomes" id="UP000813385"/>
    </source>
</evidence>
<dbReference type="InterPro" id="IPR007219">
    <property type="entry name" value="XnlR_reg_dom"/>
</dbReference>
<keyword evidence="3" id="KW-0805">Transcription regulation</keyword>
<dbReference type="InterPro" id="IPR036864">
    <property type="entry name" value="Zn2-C6_fun-type_DNA-bd_sf"/>
</dbReference>
<comment type="caution">
    <text evidence="10">The sequence shown here is derived from an EMBL/GenBank/DDBJ whole genome shotgun (WGS) entry which is preliminary data.</text>
</comment>
<dbReference type="Proteomes" id="UP000813385">
    <property type="component" value="Unassembled WGS sequence"/>
</dbReference>
<dbReference type="GO" id="GO:0008270">
    <property type="term" value="F:zinc ion binding"/>
    <property type="evidence" value="ECO:0007669"/>
    <property type="project" value="UniProtKB-KW"/>
</dbReference>
<keyword evidence="2" id="KW-0862">Zinc</keyword>
<dbReference type="Gene3D" id="4.10.240.10">
    <property type="entry name" value="Zn(2)-C6 fungal-type DNA-binding domain"/>
    <property type="match status" value="1"/>
</dbReference>
<dbReference type="GO" id="GO:0006351">
    <property type="term" value="P:DNA-templated transcription"/>
    <property type="evidence" value="ECO:0007669"/>
    <property type="project" value="InterPro"/>
</dbReference>
<dbReference type="SMART" id="SM00355">
    <property type="entry name" value="ZnF_C2H2"/>
    <property type="match status" value="2"/>
</dbReference>
<dbReference type="InterPro" id="IPR013087">
    <property type="entry name" value="Znf_C2H2_type"/>
</dbReference>
<feature type="compositionally biased region" description="Polar residues" evidence="7">
    <location>
        <begin position="1"/>
        <end position="20"/>
    </location>
</feature>
<feature type="region of interest" description="Disordered" evidence="7">
    <location>
        <begin position="1"/>
        <end position="26"/>
    </location>
</feature>
<feature type="domain" description="C2H2-type" evidence="9">
    <location>
        <begin position="28"/>
        <end position="50"/>
    </location>
</feature>
<dbReference type="OrthoDB" id="1405595at2759"/>
<dbReference type="InterPro" id="IPR036236">
    <property type="entry name" value="Znf_C2H2_sf"/>
</dbReference>